<sequence>MAQPDEHDAIQAFLGWVQTNVSNSVLDPKSDRRPAFMPLKKIEDYFKENNCIRLKRLLNALFSPDESPVDPEVILQNYIKAFCILVEIGKGRFISHFSHYESLADKKLPFEPQNGPPSYFPTNTDETSFFGAFCGEQWKFCAAVFSSPMANIHYHKDQLLPIIHKERLAEGGSAVLHMIRLHPSYDKLDPKKLATNDPRCHAYVLKTYMTAEAETYYNNETAAFRRLKHQDSNLIGFYGSFCQGNTFNIILEYADKGTLERYFKDCRPPIQSEDIINFWDGLFKNIWAVGRIHNLDFRNIEEGSLVLHGFHQDLKPANILVVSKSDASPYEWDFKLADLGLSHFQKALNGHGPVTSNDAHGTLAYGAPECHRGDRRTQNNTIKIEQSVDMWSLGCVFSEAAVWIANGYDELLKYRATRKAHAEQAGVDNGGGGCFHDGERLLDVVKEFHQDSLAVLRASDYITKDVLDLVSYLLVKHEGRLNAQQCWTRSQTMVQGARARLGKERGKIAGPSSSMASSPSSPHQPPELPSGPPPPRPQGIAQGSVNNFRQSFRADSDSEYHRIAEGVRRDRSPDSITTNGSGRPGLIGNRSSSSGKQYSRPYTQPQSGYPGRRSTHKGVSFSDPEGLAEYARSKDLQIMEETSSNQYDNRNILGSEADETAFPHPDVHTTVPGSFEDYEQIPYRLRNTSHMDYDSRQRDFDPRGSDRGRRGTMFSEAASSRTNKNHAQRTLDSEPILRKSLSTQKLAQHRPDATDQEMPQLSVAELLTWRESMRSKFRSRFGPRPQLPYQYLRDAELAKRDHVSTLFGLPIDDAVSMKPYWPELVALVGGLAYVVKNCDPDGIELSYTISPKPVQSKDSSKLVASLNATTPLGKSNVGNALNRILTKYEEKLGRLHGSGIASHARVNVRPLSLYILTDGVWQHKCDAATPIRTLVKTLRGFNMGKGQVGIQFIRFGNDPTGVQRLVDLDDNLKIKGLSEDEQLDIVDAEPSNGNVWKMLLGSINASFDDVPFASSSAMVAGGI</sequence>
<feature type="compositionally biased region" description="Low complexity" evidence="1">
    <location>
        <begin position="511"/>
        <end position="521"/>
    </location>
</feature>
<evidence type="ECO:0000256" key="1">
    <source>
        <dbReference type="SAM" id="MobiDB-lite"/>
    </source>
</evidence>
<keyword evidence="4" id="KW-1185">Reference proteome</keyword>
<dbReference type="InterPro" id="IPR000719">
    <property type="entry name" value="Prot_kinase_dom"/>
</dbReference>
<gene>
    <name evidence="3" type="ORF">PAC_11990</name>
</gene>
<dbReference type="EMBL" id="FJOG01000020">
    <property type="protein sequence ID" value="CZR62093.1"/>
    <property type="molecule type" value="Genomic_DNA"/>
</dbReference>
<name>A0A1L7XAN1_9HELO</name>
<dbReference type="GO" id="GO:0004674">
    <property type="term" value="F:protein serine/threonine kinase activity"/>
    <property type="evidence" value="ECO:0007669"/>
    <property type="project" value="TreeGrafter"/>
</dbReference>
<protein>
    <recommendedName>
        <fullName evidence="2">Protein kinase domain-containing protein</fullName>
    </recommendedName>
</protein>
<dbReference type="Pfam" id="PF00069">
    <property type="entry name" value="Pkinase"/>
    <property type="match status" value="1"/>
</dbReference>
<proteinExistence type="predicted"/>
<evidence type="ECO:0000313" key="4">
    <source>
        <dbReference type="Proteomes" id="UP000184330"/>
    </source>
</evidence>
<accession>A0A1L7XAN1</accession>
<dbReference type="SMART" id="SM00220">
    <property type="entry name" value="S_TKc"/>
    <property type="match status" value="1"/>
</dbReference>
<feature type="domain" description="Protein kinase" evidence="2">
    <location>
        <begin position="162"/>
        <end position="494"/>
    </location>
</feature>
<dbReference type="SUPFAM" id="SSF56112">
    <property type="entry name" value="Protein kinase-like (PK-like)"/>
    <property type="match status" value="1"/>
</dbReference>
<dbReference type="CDD" id="cd00180">
    <property type="entry name" value="PKc"/>
    <property type="match status" value="1"/>
</dbReference>
<organism evidence="3 4">
    <name type="scientific">Phialocephala subalpina</name>
    <dbReference type="NCBI Taxonomy" id="576137"/>
    <lineage>
        <taxon>Eukaryota</taxon>
        <taxon>Fungi</taxon>
        <taxon>Dikarya</taxon>
        <taxon>Ascomycota</taxon>
        <taxon>Pezizomycotina</taxon>
        <taxon>Leotiomycetes</taxon>
        <taxon>Helotiales</taxon>
        <taxon>Mollisiaceae</taxon>
        <taxon>Phialocephala</taxon>
        <taxon>Phialocephala fortinii species complex</taxon>
    </lineage>
</organism>
<feature type="compositionally biased region" description="Polar residues" evidence="1">
    <location>
        <begin position="541"/>
        <end position="550"/>
    </location>
</feature>
<dbReference type="InterPro" id="IPR011009">
    <property type="entry name" value="Kinase-like_dom_sf"/>
</dbReference>
<dbReference type="GO" id="GO:0005524">
    <property type="term" value="F:ATP binding"/>
    <property type="evidence" value="ECO:0007669"/>
    <property type="project" value="InterPro"/>
</dbReference>
<dbReference type="PROSITE" id="PS50011">
    <property type="entry name" value="PROTEIN_KINASE_DOM"/>
    <property type="match status" value="1"/>
</dbReference>
<dbReference type="PANTHER" id="PTHR24359">
    <property type="entry name" value="SERINE/THREONINE-PROTEIN KINASE SBK1"/>
    <property type="match status" value="1"/>
</dbReference>
<feature type="compositionally biased region" description="Basic and acidic residues" evidence="1">
    <location>
        <begin position="552"/>
        <end position="573"/>
    </location>
</feature>
<feature type="compositionally biased region" description="Polar residues" evidence="1">
    <location>
        <begin position="589"/>
        <end position="607"/>
    </location>
</feature>
<dbReference type="STRING" id="576137.A0A1L7XAN1"/>
<dbReference type="PANTHER" id="PTHR24359:SF1">
    <property type="entry name" value="INHIBITOR OF NUCLEAR FACTOR KAPPA-B KINASE EPSILON SUBUNIT HOMOLOG 1-RELATED"/>
    <property type="match status" value="1"/>
</dbReference>
<feature type="compositionally biased region" description="Basic and acidic residues" evidence="1">
    <location>
        <begin position="689"/>
        <end position="709"/>
    </location>
</feature>
<dbReference type="OrthoDB" id="5986190at2759"/>
<dbReference type="Proteomes" id="UP000184330">
    <property type="component" value="Unassembled WGS sequence"/>
</dbReference>
<evidence type="ECO:0000313" key="3">
    <source>
        <dbReference type="EMBL" id="CZR62093.1"/>
    </source>
</evidence>
<feature type="compositionally biased region" description="Pro residues" evidence="1">
    <location>
        <begin position="522"/>
        <end position="537"/>
    </location>
</feature>
<dbReference type="AlphaFoldDB" id="A0A1L7XAN1"/>
<feature type="region of interest" description="Disordered" evidence="1">
    <location>
        <begin position="689"/>
        <end position="757"/>
    </location>
</feature>
<reference evidence="3 4" key="1">
    <citation type="submission" date="2016-03" db="EMBL/GenBank/DDBJ databases">
        <authorList>
            <person name="Ploux O."/>
        </authorList>
    </citation>
    <scope>NUCLEOTIDE SEQUENCE [LARGE SCALE GENOMIC DNA]</scope>
    <source>
        <strain evidence="3 4">UAMH 11012</strain>
    </source>
</reference>
<evidence type="ECO:0000259" key="2">
    <source>
        <dbReference type="PROSITE" id="PS50011"/>
    </source>
</evidence>
<dbReference type="Gene3D" id="1.10.510.10">
    <property type="entry name" value="Transferase(Phosphotransferase) domain 1"/>
    <property type="match status" value="1"/>
</dbReference>
<feature type="region of interest" description="Disordered" evidence="1">
    <location>
        <begin position="505"/>
        <end position="625"/>
    </location>
</feature>